<feature type="region of interest" description="Disordered" evidence="1">
    <location>
        <begin position="364"/>
        <end position="509"/>
    </location>
</feature>
<evidence type="ECO:0000313" key="2">
    <source>
        <dbReference type="EMBL" id="PMD22290.1"/>
    </source>
</evidence>
<gene>
    <name evidence="2" type="ORF">NA56DRAFT_644986</name>
</gene>
<feature type="compositionally biased region" description="Basic and acidic residues" evidence="1">
    <location>
        <begin position="397"/>
        <end position="407"/>
    </location>
</feature>
<feature type="compositionally biased region" description="Basic and acidic residues" evidence="1">
    <location>
        <begin position="364"/>
        <end position="375"/>
    </location>
</feature>
<accession>A0A2J6Q7N9</accession>
<keyword evidence="3" id="KW-1185">Reference proteome</keyword>
<feature type="compositionally biased region" description="Basic residues" evidence="1">
    <location>
        <begin position="484"/>
        <end position="493"/>
    </location>
</feature>
<sequence length="898" mass="99503">MCIAVDRSGSTIGTTIKTECNVVRELCHLRRDLNQSPVKLLPWCDTAYAPITLHDARTGLRKNLDAGGGTDPAVLFKSEACLEALRAAGIWVLMTDGQIFDSLVENFATRTAEVGLHNKACIVIVFGDASSGRPATCDISVGIAIYAVVPDCLFLFHDIPTGIVRIMQAKGRLRKLLPFVAGLGRRIKLVVSQYTAWAELPRTSYEDIFNIEISTIRNLEPDEMALQDGLIINLPDMLAGRMDEATIEQIIKDRDNLRSVALASKTRGTGKDLADWLRGQQKAVPAKSTMPQDIDNRAYKSITDLLKALRTNTPEEKLEELRQQVRTAHESNLDDFWGNKARDEESESEIQRRNIRLETHAAAIDSKDKDDERQSRYTIGKSGYSSERRGATPRARWRAEPSRDLEKSTPIYTSYDQDSGAAAPAEPENSASPVRPEPLTGSSSAYIPAEPTGYEPHSQPQSEYSEYMTKPKKSSKQEVFAVMRRWRRKKKSSQSKEGWSERSSVTSQLGDDLDPVLLPGFRRRIPVEEFTGCCMLCNSISVLTLLLKSPPPATTSGFPEEGKYAKIAYPLAMGHFVEVDVISFFLTCDACAYHLLQIGTCPTSEIIIGALCLVCLSENQAPWLEAVDQAVKGRFDIGDLMAIFFAIINGKMVENETRDASLVEKNLFRECADWTLRSLASILDVPTTLSPALSDGQMALTTPLVQMIVTNHFSDPGHSDNKELLLLRYPMAGFMVILKLLCLNNLSPEQARILVFQKIIFQVIEQYMTMRRSAKRPLPAEAILGLNTKPQQAVDTNDSNSILSSMKTSISVSELVQFGLLDGESLKRLQDGEQVEIIKSRGGPAMAVFLHQLFRHGHEYFTATECFNAFKVQPSMTNMMLAPLGIGPGLAADLISQL</sequence>
<dbReference type="OrthoDB" id="3554680at2759"/>
<dbReference type="EMBL" id="KZ613478">
    <property type="protein sequence ID" value="PMD22290.1"/>
    <property type="molecule type" value="Genomic_DNA"/>
</dbReference>
<dbReference type="AlphaFoldDB" id="A0A2J6Q7N9"/>
<organism evidence="2 3">
    <name type="scientific">Hyaloscypha hepaticicola</name>
    <dbReference type="NCBI Taxonomy" id="2082293"/>
    <lineage>
        <taxon>Eukaryota</taxon>
        <taxon>Fungi</taxon>
        <taxon>Dikarya</taxon>
        <taxon>Ascomycota</taxon>
        <taxon>Pezizomycotina</taxon>
        <taxon>Leotiomycetes</taxon>
        <taxon>Helotiales</taxon>
        <taxon>Hyaloscyphaceae</taxon>
        <taxon>Hyaloscypha</taxon>
    </lineage>
</organism>
<protein>
    <submittedName>
        <fullName evidence="2">Uncharacterized protein</fullName>
    </submittedName>
</protein>
<name>A0A2J6Q7N9_9HELO</name>
<evidence type="ECO:0000313" key="3">
    <source>
        <dbReference type="Proteomes" id="UP000235672"/>
    </source>
</evidence>
<reference evidence="2 3" key="1">
    <citation type="submission" date="2016-05" db="EMBL/GenBank/DDBJ databases">
        <title>A degradative enzymes factory behind the ericoid mycorrhizal symbiosis.</title>
        <authorList>
            <consortium name="DOE Joint Genome Institute"/>
            <person name="Martino E."/>
            <person name="Morin E."/>
            <person name="Grelet G."/>
            <person name="Kuo A."/>
            <person name="Kohler A."/>
            <person name="Daghino S."/>
            <person name="Barry K."/>
            <person name="Choi C."/>
            <person name="Cichocki N."/>
            <person name="Clum A."/>
            <person name="Copeland A."/>
            <person name="Hainaut M."/>
            <person name="Haridas S."/>
            <person name="Labutti K."/>
            <person name="Lindquist E."/>
            <person name="Lipzen A."/>
            <person name="Khouja H.-R."/>
            <person name="Murat C."/>
            <person name="Ohm R."/>
            <person name="Olson A."/>
            <person name="Spatafora J."/>
            <person name="Veneault-Fourrey C."/>
            <person name="Henrissat B."/>
            <person name="Grigoriev I."/>
            <person name="Martin F."/>
            <person name="Perotto S."/>
        </authorList>
    </citation>
    <scope>NUCLEOTIDE SEQUENCE [LARGE SCALE GENOMIC DNA]</scope>
    <source>
        <strain evidence="2 3">UAMH 7357</strain>
    </source>
</reference>
<feature type="compositionally biased region" description="Low complexity" evidence="1">
    <location>
        <begin position="421"/>
        <end position="433"/>
    </location>
</feature>
<proteinExistence type="predicted"/>
<dbReference type="Proteomes" id="UP000235672">
    <property type="component" value="Unassembled WGS sequence"/>
</dbReference>
<evidence type="ECO:0000256" key="1">
    <source>
        <dbReference type="SAM" id="MobiDB-lite"/>
    </source>
</evidence>